<keyword evidence="4" id="KW-1185">Reference proteome</keyword>
<dbReference type="InterPro" id="IPR008279">
    <property type="entry name" value="PEP-util_enz_mobile_dom"/>
</dbReference>
<evidence type="ECO:0000313" key="3">
    <source>
        <dbReference type="EMBL" id="NOU49892.1"/>
    </source>
</evidence>
<name>A0A849V984_9GAMM</name>
<comment type="caution">
    <text evidence="3">The sequence shown here is derived from an EMBL/GenBank/DDBJ whole genome shotgun (WGS) entry which is preliminary data.</text>
</comment>
<dbReference type="Gene3D" id="3.30.1490.20">
    <property type="entry name" value="ATP-grasp fold, A domain"/>
    <property type="match status" value="1"/>
</dbReference>
<evidence type="ECO:0000313" key="4">
    <source>
        <dbReference type="Proteomes" id="UP000586305"/>
    </source>
</evidence>
<evidence type="ECO:0000259" key="2">
    <source>
        <dbReference type="Pfam" id="PF01326"/>
    </source>
</evidence>
<sequence>MNNTAVESSTSMTEHVVGFAKAAKDNVSLFGGKGAVLCDLYQAGLPVPNGFCISIEVFKAFIAHYDLLAKHQINDGIEQWRSLAKAIIDNPMPSELVDLIASELVNLSGPVAVRSSATDEDGQSHSFAGQHLTKLGQQGELEILDAVRACWASAFSDAAYEYRKATGQQTELPTMAVVIQQMKFGDVSGVAFGQHPTSLNKNEFLIEGCFGLCEGLVSGQVSSDSYVIDKHTGELISQSIQNKQQQIVYLDGQIKKVDIPEQMQSEPTLDPMAVKSLGKLLHQVEDFYGKAQDVEWTLCEGKLWLLQSRPITSIAQDNSDDNFYLGNRSEELQKDILWSRMDIGEIFTGRMTPLGLSFARYYQSNVHIECGKGLGLLDLGEANETMAYYRGHVYLNVSYTAWQLAQTPVGKDQTPFLVRFSSEAIDLTGYKNPYGEQHSHPTHSSGQCVRHWIKQNIREFFQAKRRAKTMIESRFREYDRVQLQNIEAMDLNALQREMTHALKYFKAMHEGYLPYYINAFACYGLLEELSAQWLGDKSKHLQNEIKGDMSNLRTVASAQELWQLCQTLDQWPNVRDAFANQTISEIDTFLNNTTEGLRFSQGPLAKFMRENGVRAREEMELTHPRWLDDRTYVLQMIKLYLAQGYEVDDALQQQQQQQLLTSEDLLKELSWSKRWLIKRVIALYCGCAKLREETRMSMITSIWLVRRVVFEIAKRLVDAKHLDHIDDVAYLDFEQILQYLKGIISATELTSAQTLQTRRAQYQNWQARPEPPLTFIGKPSSQPDLILDPTATSLQGLATSKGLTQGKACVITDLANQVGEFKKGDILVAPFTDASWTPLFALASAVVTDIGSMLSHSSIVAREFGIPCVVNTNHASTLIKTGDHIIVDAENGLVTLKKDD</sequence>
<dbReference type="GO" id="GO:0005524">
    <property type="term" value="F:ATP binding"/>
    <property type="evidence" value="ECO:0007669"/>
    <property type="project" value="InterPro"/>
</dbReference>
<evidence type="ECO:0000259" key="1">
    <source>
        <dbReference type="Pfam" id="PF00391"/>
    </source>
</evidence>
<dbReference type="InterPro" id="IPR002192">
    <property type="entry name" value="PPDK_AMP/ATP-bd"/>
</dbReference>
<gene>
    <name evidence="3" type="ORF">HG263_04995</name>
</gene>
<dbReference type="GO" id="GO:0016301">
    <property type="term" value="F:kinase activity"/>
    <property type="evidence" value="ECO:0007669"/>
    <property type="project" value="InterPro"/>
</dbReference>
<dbReference type="PANTHER" id="PTHR43615">
    <property type="entry name" value="PHOSPHOENOLPYRUVATE SYNTHASE-RELATED"/>
    <property type="match status" value="1"/>
</dbReference>
<dbReference type="Pfam" id="PF01326">
    <property type="entry name" value="PPDK_N"/>
    <property type="match status" value="1"/>
</dbReference>
<dbReference type="Gene3D" id="3.50.30.10">
    <property type="entry name" value="Phosphohistidine domain"/>
    <property type="match status" value="1"/>
</dbReference>
<protein>
    <submittedName>
        <fullName evidence="3">Phosphoesterase</fullName>
    </submittedName>
</protein>
<dbReference type="InterPro" id="IPR013815">
    <property type="entry name" value="ATP_grasp_subdomain_1"/>
</dbReference>
<dbReference type="EMBL" id="JABBPG010000002">
    <property type="protein sequence ID" value="NOU49892.1"/>
    <property type="molecule type" value="Genomic_DNA"/>
</dbReference>
<dbReference type="SUPFAM" id="SSF52009">
    <property type="entry name" value="Phosphohistidine domain"/>
    <property type="match status" value="1"/>
</dbReference>
<dbReference type="Gene3D" id="3.30.470.20">
    <property type="entry name" value="ATP-grasp fold, B domain"/>
    <property type="match status" value="1"/>
</dbReference>
<proteinExistence type="predicted"/>
<dbReference type="Proteomes" id="UP000586305">
    <property type="component" value="Unassembled WGS sequence"/>
</dbReference>
<accession>A0A849V984</accession>
<dbReference type="InterPro" id="IPR051549">
    <property type="entry name" value="PEP_Utilizing_Enz"/>
</dbReference>
<reference evidence="3 4" key="1">
    <citation type="submission" date="2020-04" db="EMBL/GenBank/DDBJ databases">
        <title>Pseudoalteromonas caenipelagi sp. nov., isolated from a tidal flat.</title>
        <authorList>
            <person name="Park S."/>
            <person name="Yoon J.-H."/>
        </authorList>
    </citation>
    <scope>NUCLEOTIDE SEQUENCE [LARGE SCALE GENOMIC DNA]</scope>
    <source>
        <strain evidence="3 4">JBTF-M23</strain>
    </source>
</reference>
<dbReference type="AlphaFoldDB" id="A0A849V984"/>
<dbReference type="InterPro" id="IPR036637">
    <property type="entry name" value="Phosphohistidine_dom_sf"/>
</dbReference>
<organism evidence="3 4">
    <name type="scientific">Pseudoalteromonas caenipelagi</name>
    <dbReference type="NCBI Taxonomy" id="2726988"/>
    <lineage>
        <taxon>Bacteria</taxon>
        <taxon>Pseudomonadati</taxon>
        <taxon>Pseudomonadota</taxon>
        <taxon>Gammaproteobacteria</taxon>
        <taxon>Alteromonadales</taxon>
        <taxon>Pseudoalteromonadaceae</taxon>
        <taxon>Pseudoalteromonas</taxon>
    </lineage>
</organism>
<dbReference type="PANTHER" id="PTHR43615:SF1">
    <property type="entry name" value="PPDK_N DOMAIN-CONTAINING PROTEIN"/>
    <property type="match status" value="1"/>
</dbReference>
<dbReference type="SUPFAM" id="SSF56059">
    <property type="entry name" value="Glutathione synthetase ATP-binding domain-like"/>
    <property type="match status" value="1"/>
</dbReference>
<feature type="domain" description="PEP-utilising enzyme mobile" evidence="1">
    <location>
        <begin position="821"/>
        <end position="892"/>
    </location>
</feature>
<dbReference type="Pfam" id="PF00391">
    <property type="entry name" value="PEP-utilizers"/>
    <property type="match status" value="1"/>
</dbReference>
<feature type="domain" description="Pyruvate phosphate dikinase AMP/ATP-binding" evidence="2">
    <location>
        <begin position="28"/>
        <end position="319"/>
    </location>
</feature>
<dbReference type="RefSeq" id="WP_171624982.1">
    <property type="nucleotide sequence ID" value="NZ_JABBPG010000002.1"/>
</dbReference>